<dbReference type="AlphaFoldDB" id="A0A9D1R8C8"/>
<accession>A0A9D1R8C8</accession>
<reference evidence="2" key="2">
    <citation type="submission" date="2021-04" db="EMBL/GenBank/DDBJ databases">
        <authorList>
            <person name="Gilroy R."/>
        </authorList>
    </citation>
    <scope>NUCLEOTIDE SEQUENCE</scope>
    <source>
        <strain evidence="2">ChiSxjej1B13-11762</strain>
    </source>
</reference>
<dbReference type="Gene3D" id="3.90.650.10">
    <property type="entry name" value="PurM-like C-terminal domain"/>
    <property type="match status" value="1"/>
</dbReference>
<organism evidence="2 3">
    <name type="scientific">Candidatus Dorea gallistercoris</name>
    <dbReference type="NCBI Taxonomy" id="2838542"/>
    <lineage>
        <taxon>Bacteria</taxon>
        <taxon>Bacillati</taxon>
        <taxon>Bacillota</taxon>
        <taxon>Clostridia</taxon>
        <taxon>Lachnospirales</taxon>
        <taxon>Lachnospiraceae</taxon>
        <taxon>Dorea</taxon>
    </lineage>
</organism>
<dbReference type="InterPro" id="IPR036676">
    <property type="entry name" value="PurM-like_C_sf"/>
</dbReference>
<dbReference type="PANTHER" id="PTHR30303:SF4">
    <property type="entry name" value="HYDROGENASE EXPRESSION_FORMATION PROTEIN HYPE"/>
    <property type="match status" value="1"/>
</dbReference>
<reference evidence="2" key="1">
    <citation type="journal article" date="2021" name="PeerJ">
        <title>Extensive microbial diversity within the chicken gut microbiome revealed by metagenomics and culture.</title>
        <authorList>
            <person name="Gilroy R."/>
            <person name="Ravi A."/>
            <person name="Getino M."/>
            <person name="Pursley I."/>
            <person name="Horton D.L."/>
            <person name="Alikhan N.F."/>
            <person name="Baker D."/>
            <person name="Gharbi K."/>
            <person name="Hall N."/>
            <person name="Watson M."/>
            <person name="Adriaenssens E.M."/>
            <person name="Foster-Nyarko E."/>
            <person name="Jarju S."/>
            <person name="Secka A."/>
            <person name="Antonio M."/>
            <person name="Oren A."/>
            <person name="Chaudhuri R.R."/>
            <person name="La Ragione R."/>
            <person name="Hildebrand F."/>
            <person name="Pallen M.J."/>
        </authorList>
    </citation>
    <scope>NUCLEOTIDE SEQUENCE</scope>
    <source>
        <strain evidence="2">ChiSxjej1B13-11762</strain>
    </source>
</reference>
<name>A0A9D1R8C8_9FIRM</name>
<sequence>MEEQMLLTEMAVTYGQAEKSGLYAVIAAVNAVAARGAGFVTVQLRIEYPSDIEKARIYGMLKPVRAFCGRQKIGLKEEIFRSPAVSRVQTIATAAGWKEENAGAEKGADKRRSDILITNWIGLGGTLRIYWEKRRQLEERFPVGFLRKIEEMEPCLFTGEGTRLAIRAGAGRVRALSEGGILAALWRLAKETGQGLRVDMKTLPIRQETVEICEYLGLNPYQLTSVGSLMILAENGEALADRFRERQIPATIVGRLTEDHDKILYHGEEPRYLDRPAPDEILKIFDI</sequence>
<comment type="caution">
    <text evidence="2">The sequence shown here is derived from an EMBL/GenBank/DDBJ whole genome shotgun (WGS) entry which is preliminary data.</text>
</comment>
<dbReference type="PANTHER" id="PTHR30303">
    <property type="entry name" value="HYDROGENASE ISOENZYMES FORMATION PROTEIN HYPE"/>
    <property type="match status" value="1"/>
</dbReference>
<dbReference type="Proteomes" id="UP000824263">
    <property type="component" value="Unassembled WGS sequence"/>
</dbReference>
<feature type="domain" description="PurM-like C-terminal" evidence="1">
    <location>
        <begin position="176"/>
        <end position="264"/>
    </location>
</feature>
<proteinExistence type="predicted"/>
<evidence type="ECO:0000313" key="3">
    <source>
        <dbReference type="Proteomes" id="UP000824263"/>
    </source>
</evidence>
<dbReference type="InterPro" id="IPR010918">
    <property type="entry name" value="PurM-like_C_dom"/>
</dbReference>
<gene>
    <name evidence="2" type="ORF">H9873_00730</name>
</gene>
<dbReference type="GO" id="GO:0051604">
    <property type="term" value="P:protein maturation"/>
    <property type="evidence" value="ECO:0007669"/>
    <property type="project" value="TreeGrafter"/>
</dbReference>
<dbReference type="SUPFAM" id="SSF56042">
    <property type="entry name" value="PurM C-terminal domain-like"/>
    <property type="match status" value="1"/>
</dbReference>
<protein>
    <recommendedName>
        <fullName evidence="1">PurM-like C-terminal domain-containing protein</fullName>
    </recommendedName>
</protein>
<dbReference type="Pfam" id="PF02769">
    <property type="entry name" value="AIRS_C"/>
    <property type="match status" value="1"/>
</dbReference>
<evidence type="ECO:0000259" key="1">
    <source>
        <dbReference type="Pfam" id="PF02769"/>
    </source>
</evidence>
<dbReference type="InterPro" id="IPR011854">
    <property type="entry name" value="HypE"/>
</dbReference>
<evidence type="ECO:0000313" key="2">
    <source>
        <dbReference type="EMBL" id="HIW82840.1"/>
    </source>
</evidence>
<dbReference type="EMBL" id="DXGF01000015">
    <property type="protein sequence ID" value="HIW82840.1"/>
    <property type="molecule type" value="Genomic_DNA"/>
</dbReference>